<feature type="domain" description="Acyl-CoA oxidase/dehydrogenase middle" evidence="8">
    <location>
        <begin position="123"/>
        <end position="213"/>
    </location>
</feature>
<keyword evidence="4 6" id="KW-0274">FAD</keyword>
<dbReference type="Pfam" id="PF02771">
    <property type="entry name" value="Acyl-CoA_dh_N"/>
    <property type="match status" value="1"/>
</dbReference>
<dbReference type="Proteomes" id="UP000318578">
    <property type="component" value="Unassembled WGS sequence"/>
</dbReference>
<dbReference type="Pfam" id="PF00441">
    <property type="entry name" value="Acyl-CoA_dh_1"/>
    <property type="match status" value="1"/>
</dbReference>
<dbReference type="AlphaFoldDB" id="A0A558ADP8"/>
<dbReference type="Gene3D" id="1.10.540.10">
    <property type="entry name" value="Acyl-CoA dehydrogenase/oxidase, N-terminal domain"/>
    <property type="match status" value="1"/>
</dbReference>
<dbReference type="InterPro" id="IPR013786">
    <property type="entry name" value="AcylCoA_DH/ox_N"/>
</dbReference>
<feature type="domain" description="Acyl-CoA dehydrogenase/oxidase C-terminal" evidence="7">
    <location>
        <begin position="225"/>
        <end position="373"/>
    </location>
</feature>
<evidence type="ECO:0000256" key="6">
    <source>
        <dbReference type="RuleBase" id="RU362125"/>
    </source>
</evidence>
<dbReference type="PANTHER" id="PTHR43884">
    <property type="entry name" value="ACYL-COA DEHYDROGENASE"/>
    <property type="match status" value="1"/>
</dbReference>
<dbReference type="PIRSF" id="PIRSF016578">
    <property type="entry name" value="HsaA"/>
    <property type="match status" value="1"/>
</dbReference>
<dbReference type="InterPro" id="IPR036250">
    <property type="entry name" value="AcylCo_DH-like_C"/>
</dbReference>
<dbReference type="InterPro" id="IPR006091">
    <property type="entry name" value="Acyl-CoA_Oxase/DH_mid-dom"/>
</dbReference>
<keyword evidence="11" id="KW-1185">Reference proteome</keyword>
<dbReference type="RefSeq" id="WP_144638135.1">
    <property type="nucleotide sequence ID" value="NZ_BNAX01000020.1"/>
</dbReference>
<dbReference type="FunFam" id="1.20.140.10:FF:000001">
    <property type="entry name" value="Acyl-CoA dehydrogenase"/>
    <property type="match status" value="1"/>
</dbReference>
<evidence type="ECO:0000256" key="3">
    <source>
        <dbReference type="ARBA" id="ARBA00022630"/>
    </source>
</evidence>
<evidence type="ECO:0000256" key="5">
    <source>
        <dbReference type="ARBA" id="ARBA00023002"/>
    </source>
</evidence>
<proteinExistence type="inferred from homology"/>
<evidence type="ECO:0000256" key="2">
    <source>
        <dbReference type="ARBA" id="ARBA00009347"/>
    </source>
</evidence>
<dbReference type="InterPro" id="IPR037069">
    <property type="entry name" value="AcylCoA_DH/ox_N_sf"/>
</dbReference>
<dbReference type="Gene3D" id="1.20.140.10">
    <property type="entry name" value="Butyryl-CoA Dehydrogenase, subunit A, domain 3"/>
    <property type="match status" value="1"/>
</dbReference>
<dbReference type="Pfam" id="PF02770">
    <property type="entry name" value="Acyl-CoA_dh_M"/>
    <property type="match status" value="1"/>
</dbReference>
<dbReference type="InterPro" id="IPR009100">
    <property type="entry name" value="AcylCoA_DH/oxidase_NM_dom_sf"/>
</dbReference>
<comment type="caution">
    <text evidence="10">The sequence shown here is derived from an EMBL/GenBank/DDBJ whole genome shotgun (WGS) entry which is preliminary data.</text>
</comment>
<comment type="cofactor">
    <cofactor evidence="1 6">
        <name>FAD</name>
        <dbReference type="ChEBI" id="CHEBI:57692"/>
    </cofactor>
</comment>
<dbReference type="PANTHER" id="PTHR43884:SF40">
    <property type="entry name" value="ACYL-COA DEHYDROGENASE"/>
    <property type="match status" value="1"/>
</dbReference>
<evidence type="ECO:0000259" key="8">
    <source>
        <dbReference type="Pfam" id="PF02770"/>
    </source>
</evidence>
<dbReference type="EMBL" id="VJZA01000018">
    <property type="protein sequence ID" value="TVT22397.1"/>
    <property type="molecule type" value="Genomic_DNA"/>
</dbReference>
<evidence type="ECO:0000259" key="7">
    <source>
        <dbReference type="Pfam" id="PF00441"/>
    </source>
</evidence>
<dbReference type="SUPFAM" id="SSF47203">
    <property type="entry name" value="Acyl-CoA dehydrogenase C-terminal domain-like"/>
    <property type="match status" value="1"/>
</dbReference>
<evidence type="ECO:0000259" key="9">
    <source>
        <dbReference type="Pfam" id="PF02771"/>
    </source>
</evidence>
<keyword evidence="5 6" id="KW-0560">Oxidoreductase</keyword>
<keyword evidence="3 6" id="KW-0285">Flavoprotein</keyword>
<dbReference type="InterPro" id="IPR046373">
    <property type="entry name" value="Acyl-CoA_Oxase/DH_mid-dom_sf"/>
</dbReference>
<dbReference type="GO" id="GO:0050660">
    <property type="term" value="F:flavin adenine dinucleotide binding"/>
    <property type="evidence" value="ECO:0007669"/>
    <property type="project" value="InterPro"/>
</dbReference>
<name>A0A558ADP8_9PSEU</name>
<dbReference type="CDD" id="cd00567">
    <property type="entry name" value="ACAD"/>
    <property type="match status" value="1"/>
</dbReference>
<dbReference type="OrthoDB" id="2769798at2"/>
<accession>A0A558ADP8</accession>
<dbReference type="GO" id="GO:0003995">
    <property type="term" value="F:acyl-CoA dehydrogenase activity"/>
    <property type="evidence" value="ECO:0007669"/>
    <property type="project" value="TreeGrafter"/>
</dbReference>
<sequence>MASAGNATDYRTIRDRVFAAIWDELDPLAEQIENEEHIPREKVWPILRDCGALGLLVPPEYGGHGLTIGQYLPIIAEFAKVQGGIRALVHVHNSFAHALSEIGGPAQKDAVLSGAATGERSLAFALTEPEHGTGADLGTTARREGAHYVVNGTKWLITNSDFASHFMVMAKTSATEVSALLVERDTPGFRIEPLPETMGCKGGEHGRLTFTDVRVPVSALIGGEGQGQEHLERALEISRVLVAASSLGTAERALELSVQRANERVTFGKPIAQRQAVQRYVAEMAMDIYALRGMLADAAAKWDAGRRIPAEASMCKQFGLEAVGRVTDRALLVHGGIGYTRQFPIERLYRDARLNWLEEGSPTIQYMVAAREILAGYRFDDAFGGPVDA</sequence>
<evidence type="ECO:0000256" key="4">
    <source>
        <dbReference type="ARBA" id="ARBA00022827"/>
    </source>
</evidence>
<dbReference type="Gene3D" id="2.40.110.10">
    <property type="entry name" value="Butyryl-CoA Dehydrogenase, subunit A, domain 2"/>
    <property type="match status" value="1"/>
</dbReference>
<evidence type="ECO:0000256" key="1">
    <source>
        <dbReference type="ARBA" id="ARBA00001974"/>
    </source>
</evidence>
<protein>
    <submittedName>
        <fullName evidence="10">Acyl-CoA dehydrogenase</fullName>
    </submittedName>
</protein>
<organism evidence="10 11">
    <name type="scientific">Amycolatopsis acidiphila</name>
    <dbReference type="NCBI Taxonomy" id="715473"/>
    <lineage>
        <taxon>Bacteria</taxon>
        <taxon>Bacillati</taxon>
        <taxon>Actinomycetota</taxon>
        <taxon>Actinomycetes</taxon>
        <taxon>Pseudonocardiales</taxon>
        <taxon>Pseudonocardiaceae</taxon>
        <taxon>Amycolatopsis</taxon>
    </lineage>
</organism>
<comment type="similarity">
    <text evidence="2 6">Belongs to the acyl-CoA dehydrogenase family.</text>
</comment>
<reference evidence="10 11" key="1">
    <citation type="submission" date="2019-07" db="EMBL/GenBank/DDBJ databases">
        <title>New species of Amycolatopsis and Streptomyces.</title>
        <authorList>
            <person name="Duangmal K."/>
            <person name="Teo W.F.A."/>
            <person name="Lipun K."/>
        </authorList>
    </citation>
    <scope>NUCLEOTIDE SEQUENCE [LARGE SCALE GENOMIC DNA]</scope>
    <source>
        <strain evidence="10 11">JCM 30562</strain>
    </source>
</reference>
<gene>
    <name evidence="10" type="ORF">FNH06_13460</name>
</gene>
<dbReference type="InterPro" id="IPR009075">
    <property type="entry name" value="AcylCo_DH/oxidase_C"/>
</dbReference>
<feature type="domain" description="Acyl-CoA dehydrogenase/oxidase N-terminal" evidence="9">
    <location>
        <begin position="9"/>
        <end position="119"/>
    </location>
</feature>
<evidence type="ECO:0000313" key="10">
    <source>
        <dbReference type="EMBL" id="TVT22397.1"/>
    </source>
</evidence>
<dbReference type="SUPFAM" id="SSF56645">
    <property type="entry name" value="Acyl-CoA dehydrogenase NM domain-like"/>
    <property type="match status" value="1"/>
</dbReference>
<evidence type="ECO:0000313" key="11">
    <source>
        <dbReference type="Proteomes" id="UP000318578"/>
    </source>
</evidence>